<dbReference type="PROSITE" id="PS51257">
    <property type="entry name" value="PROKAR_LIPOPROTEIN"/>
    <property type="match status" value="1"/>
</dbReference>
<dbReference type="InterPro" id="IPR036280">
    <property type="entry name" value="Multihaem_cyt_sf"/>
</dbReference>
<dbReference type="InterPro" id="IPR010176">
    <property type="entry name" value="C4xCH_C2xCH_motif_GEOSU"/>
</dbReference>
<sequence length="752" mass="76392">MSGARGRVQRLLAPVVSLLALLACGREGTTQGAAEQAAQEMVFGVSFNVRVGSRPANGIVSSSDGRINCGYPTAATACSATYGWSERATLTATPKAGYAFQSWAGDCGGSAGCVLASGADRTVYAFFAVFTQVGHSGNFSDPAQHGPAFLDFLGKVAGAPGCTASSCHGPNLTGVGIAPGCDGCHQTAGYVSWRTDCSFCHGARTAQSKAGYDVAVHPTWAAPPDDVRQRLGSAMNPARTGAHQAHLTGVAADGTALAAPFPCGTCHAVPSTYDHVGGQNARATVALTGSGQLPAALGTYDASTGTCAAYCHGPGGSPVWGTTTLACDACHGLPPPSPHPAIPSRLTVCVYCHAKTMNADGTLNVAGGKHVNGVADLSGGGGGVGCGACHGFPPDTGAHLAHFGITGAEASGTYGDTSVLQDRYPAATPTTAPAAYAFGCGNCHPVDPAKHMDGTAEVVLHEAGAPAGSLKARSATDAAYDPATRTCSGTYCHSSGQPSPVPVASPDWSATAHLGCAGCHGNPPRYASGDPGSATANSHLGLADDGFEFGHFLGEPGPWHQSKHGGWKAGQDAAPITCQTCHYDTADPANVGPSGFYYLDTSGDYQLAGGYAGRTALRVYQQLQCTACHAGGGPAAGSGKVLPLRHVNGARDVVFDPRTALPQPWPWLPGGLDAPSAPYWLTDGNPGWLDWPAAIVQVNGTTVSFGLAGATYDPATKRCGNVACHMAEAPVWGRPYGFKSDFGMCLRCHPRI</sequence>
<proteinExistence type="predicted"/>
<evidence type="ECO:0000259" key="1">
    <source>
        <dbReference type="Pfam" id="PF18998"/>
    </source>
</evidence>
<evidence type="ECO:0000313" key="3">
    <source>
        <dbReference type="Proteomes" id="UP001162734"/>
    </source>
</evidence>
<name>A0ABN6NB48_9BACT</name>
<evidence type="ECO:0000313" key="2">
    <source>
        <dbReference type="EMBL" id="BDG09240.1"/>
    </source>
</evidence>
<reference evidence="3" key="1">
    <citation type="journal article" date="2022" name="Int. J. Syst. Evol. Microbiol.">
        <title>Anaeromyxobacter oryzae sp. nov., Anaeromyxobacter diazotrophicus sp. nov. and Anaeromyxobacter paludicola sp. nov., isolated from paddy soils.</title>
        <authorList>
            <person name="Itoh H."/>
            <person name="Xu Z."/>
            <person name="Mise K."/>
            <person name="Masuda Y."/>
            <person name="Ushijima N."/>
            <person name="Hayakawa C."/>
            <person name="Shiratori Y."/>
            <person name="Senoo K."/>
        </authorList>
    </citation>
    <scope>NUCLEOTIDE SEQUENCE [LARGE SCALE GENOMIC DNA]</scope>
    <source>
        <strain evidence="3">Red630</strain>
    </source>
</reference>
<dbReference type="Proteomes" id="UP001162734">
    <property type="component" value="Chromosome"/>
</dbReference>
<gene>
    <name evidence="2" type="ORF">AMPC_23530</name>
</gene>
<feature type="domain" description="Bacterial repeat" evidence="1">
    <location>
        <begin position="75"/>
        <end position="127"/>
    </location>
</feature>
<dbReference type="InterPro" id="IPR044060">
    <property type="entry name" value="Bacterial_rp_domain"/>
</dbReference>
<dbReference type="Pfam" id="PF09698">
    <property type="entry name" value="GSu_C4xC__C2xCH"/>
    <property type="match status" value="1"/>
</dbReference>
<keyword evidence="3" id="KW-1185">Reference proteome</keyword>
<protein>
    <recommendedName>
        <fullName evidence="1">Bacterial repeat domain-containing protein</fullName>
    </recommendedName>
</protein>
<dbReference type="NCBIfam" id="TIGR01904">
    <property type="entry name" value="GSu_C4xC__C2xCH"/>
    <property type="match status" value="2"/>
</dbReference>
<accession>A0ABN6NB48</accession>
<dbReference type="Pfam" id="PF18998">
    <property type="entry name" value="Flg_new_2"/>
    <property type="match status" value="1"/>
</dbReference>
<dbReference type="EMBL" id="AP025592">
    <property type="protein sequence ID" value="BDG09240.1"/>
    <property type="molecule type" value="Genomic_DNA"/>
</dbReference>
<organism evidence="2 3">
    <name type="scientific">Anaeromyxobacter paludicola</name>
    <dbReference type="NCBI Taxonomy" id="2918171"/>
    <lineage>
        <taxon>Bacteria</taxon>
        <taxon>Pseudomonadati</taxon>
        <taxon>Myxococcota</taxon>
        <taxon>Myxococcia</taxon>
        <taxon>Myxococcales</taxon>
        <taxon>Cystobacterineae</taxon>
        <taxon>Anaeromyxobacteraceae</taxon>
        <taxon>Anaeromyxobacter</taxon>
    </lineage>
</organism>
<dbReference type="SUPFAM" id="SSF48695">
    <property type="entry name" value="Multiheme cytochromes"/>
    <property type="match status" value="3"/>
</dbReference>